<dbReference type="OrthoDB" id="5273684at2759"/>
<dbReference type="EMBL" id="UYYB01116994">
    <property type="protein sequence ID" value="VDM82307.1"/>
    <property type="molecule type" value="Genomic_DNA"/>
</dbReference>
<proteinExistence type="predicted"/>
<protein>
    <recommendedName>
        <fullName evidence="2">Acid ceramidase N-terminal domain-containing protein</fullName>
    </recommendedName>
</protein>
<gene>
    <name evidence="3" type="ORF">SVUK_LOCUS17305</name>
</gene>
<accession>A0A3P7K1F2</accession>
<sequence>MNYPSVLLLLLITSINGVRVPKHYEIDLDAPPRERWNKVVEDHRDLIPGFVKVAQSYVPKHLLPIAFWIAGELNRFFPYEYEEEIRGISKASGLALGHVVSMNILYDILAFDRKHILQLGCTSIVAQNDDGVIYHGRNLDYGIVDLLKNVTLLVDFTRGKGSEKVGKRSAA</sequence>
<dbReference type="AlphaFoldDB" id="A0A3P7K1F2"/>
<evidence type="ECO:0000313" key="4">
    <source>
        <dbReference type="Proteomes" id="UP000270094"/>
    </source>
</evidence>
<dbReference type="PANTHER" id="PTHR28583:SF4">
    <property type="entry name" value="N-ACYLETHANOLAMINE-HYDROLYZING ACID AMIDASE"/>
    <property type="match status" value="1"/>
</dbReference>
<dbReference type="InterPro" id="IPR029130">
    <property type="entry name" value="Acid_ceramidase_N"/>
</dbReference>
<feature type="chain" id="PRO_5018113012" description="Acid ceramidase N-terminal domain-containing protein" evidence="1">
    <location>
        <begin position="18"/>
        <end position="171"/>
    </location>
</feature>
<evidence type="ECO:0000256" key="1">
    <source>
        <dbReference type="SAM" id="SignalP"/>
    </source>
</evidence>
<dbReference type="PANTHER" id="PTHR28583">
    <property type="entry name" value="ACID AMIDASE"/>
    <property type="match status" value="1"/>
</dbReference>
<reference evidence="3 4" key="1">
    <citation type="submission" date="2018-11" db="EMBL/GenBank/DDBJ databases">
        <authorList>
            <consortium name="Pathogen Informatics"/>
        </authorList>
    </citation>
    <scope>NUCLEOTIDE SEQUENCE [LARGE SCALE GENOMIC DNA]</scope>
</reference>
<keyword evidence="4" id="KW-1185">Reference proteome</keyword>
<name>A0A3P7K1F2_STRVU</name>
<dbReference type="Pfam" id="PF15508">
    <property type="entry name" value="NAAA-beta"/>
    <property type="match status" value="1"/>
</dbReference>
<keyword evidence="1" id="KW-0732">Signal</keyword>
<dbReference type="Proteomes" id="UP000270094">
    <property type="component" value="Unassembled WGS sequence"/>
</dbReference>
<feature type="domain" description="Acid ceramidase N-terminal" evidence="2">
    <location>
        <begin position="21"/>
        <end position="76"/>
    </location>
</feature>
<organism evidence="3 4">
    <name type="scientific">Strongylus vulgaris</name>
    <name type="common">Blood worm</name>
    <dbReference type="NCBI Taxonomy" id="40348"/>
    <lineage>
        <taxon>Eukaryota</taxon>
        <taxon>Metazoa</taxon>
        <taxon>Ecdysozoa</taxon>
        <taxon>Nematoda</taxon>
        <taxon>Chromadorea</taxon>
        <taxon>Rhabditida</taxon>
        <taxon>Rhabditina</taxon>
        <taxon>Rhabditomorpha</taxon>
        <taxon>Strongyloidea</taxon>
        <taxon>Strongylidae</taxon>
        <taxon>Strongylus</taxon>
    </lineage>
</organism>
<evidence type="ECO:0000313" key="3">
    <source>
        <dbReference type="EMBL" id="VDM82307.1"/>
    </source>
</evidence>
<dbReference type="GO" id="GO:0016810">
    <property type="term" value="F:hydrolase activity, acting on carbon-nitrogen (but not peptide) bonds"/>
    <property type="evidence" value="ECO:0007669"/>
    <property type="project" value="TreeGrafter"/>
</dbReference>
<evidence type="ECO:0000259" key="2">
    <source>
        <dbReference type="Pfam" id="PF15508"/>
    </source>
</evidence>
<feature type="signal peptide" evidence="1">
    <location>
        <begin position="1"/>
        <end position="17"/>
    </location>
</feature>